<dbReference type="EMBL" id="JBJUIK010000005">
    <property type="protein sequence ID" value="KAL3527564.1"/>
    <property type="molecule type" value="Genomic_DNA"/>
</dbReference>
<dbReference type="CDD" id="cd06222">
    <property type="entry name" value="RNase_H_like"/>
    <property type="match status" value="1"/>
</dbReference>
<sequence length="144" mass="15890">MQPAEFFFLGPYATSIIAPRLYKEIYIAWQHLPESVIKLNTNGVSHGNPGAAGAGGVFRNQSGDWVFGFSRAVRIATNSFTEAWAIRDGLCFAGQKNFHSFIVESDSKYILDLVTDTNTSDNHGLSAVICDCRVLLRHIPQNLV</sequence>
<dbReference type="PANTHER" id="PTHR47723:SF19">
    <property type="entry name" value="POLYNUCLEOTIDYL TRANSFERASE, RIBONUCLEASE H-LIKE SUPERFAMILY PROTEIN"/>
    <property type="match status" value="1"/>
</dbReference>
<gene>
    <name evidence="2" type="ORF">ACH5RR_012220</name>
</gene>
<dbReference type="InterPro" id="IPR044730">
    <property type="entry name" value="RNase_H-like_dom_plant"/>
</dbReference>
<organism evidence="2 3">
    <name type="scientific">Cinchona calisaya</name>
    <dbReference type="NCBI Taxonomy" id="153742"/>
    <lineage>
        <taxon>Eukaryota</taxon>
        <taxon>Viridiplantae</taxon>
        <taxon>Streptophyta</taxon>
        <taxon>Embryophyta</taxon>
        <taxon>Tracheophyta</taxon>
        <taxon>Spermatophyta</taxon>
        <taxon>Magnoliopsida</taxon>
        <taxon>eudicotyledons</taxon>
        <taxon>Gunneridae</taxon>
        <taxon>Pentapetalae</taxon>
        <taxon>asterids</taxon>
        <taxon>lamiids</taxon>
        <taxon>Gentianales</taxon>
        <taxon>Rubiaceae</taxon>
        <taxon>Cinchonoideae</taxon>
        <taxon>Cinchoneae</taxon>
        <taxon>Cinchona</taxon>
    </lineage>
</organism>
<dbReference type="InterPro" id="IPR012337">
    <property type="entry name" value="RNaseH-like_sf"/>
</dbReference>
<dbReference type="InterPro" id="IPR053151">
    <property type="entry name" value="RNase_H-like"/>
</dbReference>
<proteinExistence type="predicted"/>
<dbReference type="InterPro" id="IPR036397">
    <property type="entry name" value="RNaseH_sf"/>
</dbReference>
<dbReference type="InterPro" id="IPR002156">
    <property type="entry name" value="RNaseH_domain"/>
</dbReference>
<evidence type="ECO:0000259" key="1">
    <source>
        <dbReference type="Pfam" id="PF13456"/>
    </source>
</evidence>
<dbReference type="SUPFAM" id="SSF53098">
    <property type="entry name" value="Ribonuclease H-like"/>
    <property type="match status" value="1"/>
</dbReference>
<accession>A0ABD3A741</accession>
<dbReference type="Gene3D" id="3.30.420.10">
    <property type="entry name" value="Ribonuclease H-like superfamily/Ribonuclease H"/>
    <property type="match status" value="1"/>
</dbReference>
<protein>
    <recommendedName>
        <fullName evidence="1">RNase H type-1 domain-containing protein</fullName>
    </recommendedName>
</protein>
<feature type="domain" description="RNase H type-1" evidence="1">
    <location>
        <begin position="40"/>
        <end position="138"/>
    </location>
</feature>
<dbReference type="Pfam" id="PF13456">
    <property type="entry name" value="RVT_3"/>
    <property type="match status" value="1"/>
</dbReference>
<keyword evidence="3" id="KW-1185">Reference proteome</keyword>
<dbReference type="Proteomes" id="UP001630127">
    <property type="component" value="Unassembled WGS sequence"/>
</dbReference>
<evidence type="ECO:0000313" key="3">
    <source>
        <dbReference type="Proteomes" id="UP001630127"/>
    </source>
</evidence>
<dbReference type="PANTHER" id="PTHR47723">
    <property type="entry name" value="OS05G0353850 PROTEIN"/>
    <property type="match status" value="1"/>
</dbReference>
<evidence type="ECO:0000313" key="2">
    <source>
        <dbReference type="EMBL" id="KAL3527564.1"/>
    </source>
</evidence>
<comment type="caution">
    <text evidence="2">The sequence shown here is derived from an EMBL/GenBank/DDBJ whole genome shotgun (WGS) entry which is preliminary data.</text>
</comment>
<name>A0ABD3A741_9GENT</name>
<reference evidence="2 3" key="1">
    <citation type="submission" date="2024-11" db="EMBL/GenBank/DDBJ databases">
        <title>A near-complete genome assembly of Cinchona calisaya.</title>
        <authorList>
            <person name="Lian D.C."/>
            <person name="Zhao X.W."/>
            <person name="Wei L."/>
        </authorList>
    </citation>
    <scope>NUCLEOTIDE SEQUENCE [LARGE SCALE GENOMIC DNA]</scope>
    <source>
        <tissue evidence="2">Nenye</tissue>
    </source>
</reference>
<dbReference type="AlphaFoldDB" id="A0ABD3A741"/>